<dbReference type="AlphaFoldDB" id="A0A3B0ZAY8"/>
<accession>A0A3B0ZAY8</accession>
<evidence type="ECO:0000256" key="2">
    <source>
        <dbReference type="ARBA" id="ARBA00022723"/>
    </source>
</evidence>
<dbReference type="EMBL" id="UOFQ01000035">
    <property type="protein sequence ID" value="VAW86150.1"/>
    <property type="molecule type" value="Genomic_DNA"/>
</dbReference>
<evidence type="ECO:0000313" key="7">
    <source>
        <dbReference type="EMBL" id="VAW86150.1"/>
    </source>
</evidence>
<evidence type="ECO:0000256" key="5">
    <source>
        <dbReference type="ARBA" id="ARBA00022842"/>
    </source>
</evidence>
<evidence type="ECO:0000256" key="1">
    <source>
        <dbReference type="ARBA" id="ARBA00022598"/>
    </source>
</evidence>
<proteinExistence type="predicted"/>
<protein>
    <submittedName>
        <fullName evidence="7">Acid--amine ligase YgiC</fullName>
    </submittedName>
</protein>
<dbReference type="InterPro" id="IPR005494">
    <property type="entry name" value="GSPS_pre-ATP-grasp-like_dom"/>
</dbReference>
<evidence type="ECO:0000259" key="6">
    <source>
        <dbReference type="Pfam" id="PF03738"/>
    </source>
</evidence>
<keyword evidence="3" id="KW-0547">Nucleotide-binding</keyword>
<dbReference type="GO" id="GO:0005524">
    <property type="term" value="F:ATP binding"/>
    <property type="evidence" value="ECO:0007669"/>
    <property type="project" value="UniProtKB-KW"/>
</dbReference>
<keyword evidence="4" id="KW-0067">ATP-binding</keyword>
<dbReference type="InterPro" id="IPR016185">
    <property type="entry name" value="PreATP-grasp_dom_sf"/>
</dbReference>
<dbReference type="SUPFAM" id="SSF52440">
    <property type="entry name" value="PreATP-grasp domain"/>
    <property type="match status" value="1"/>
</dbReference>
<feature type="domain" description="Glutathionylspermidine synthase pre-ATP-grasp-like" evidence="6">
    <location>
        <begin position="12"/>
        <end position="384"/>
    </location>
</feature>
<sequence length="386" mass="44705">MQRVKIQQRHDWKAQAKQLGFKFHTIDGEPYWDESAYYRFTLAQVENDIEDPSAEIHAMCLDLVARAVSDESMLEQLRIPKLYWDHIRESWLRGDRQLYGRMDFSYYGEGPAKFYEYNADTPTSLYESAFFQWVWLEQCIERGMLPAESDQFNSIQEHLIATLAEIDPPTPLYFSCCKDTEEDRGTVQYMEDCAVQAGLKTKFVYIEDIGISPDGQFTDKDNYTIPSLFKLYPWEFMMAEKFGPYIPKSDTWFIEPTWKALLSNKGILPLLWQLHPNHPNLLPAYFENEQHKLAIKTGWVRKPLFSREGSNISVMVDGTVCEKVDGPYDDSGYILQHYSPPAKFGEHHTIVGSWIVADRAVGMSIREDSSVITKDTSRFIPHVIVG</sequence>
<gene>
    <name evidence="7" type="ORF">MNBD_GAMMA17-114</name>
</gene>
<keyword evidence="2" id="KW-0479">Metal-binding</keyword>
<evidence type="ECO:0000256" key="3">
    <source>
        <dbReference type="ARBA" id="ARBA00022741"/>
    </source>
</evidence>
<dbReference type="Pfam" id="PF03738">
    <property type="entry name" value="GSP_synth"/>
    <property type="match status" value="1"/>
</dbReference>
<dbReference type="Gene3D" id="3.30.1490.330">
    <property type="match status" value="1"/>
</dbReference>
<keyword evidence="5" id="KW-0460">Magnesium</keyword>
<evidence type="ECO:0000256" key="4">
    <source>
        <dbReference type="ARBA" id="ARBA00022840"/>
    </source>
</evidence>
<keyword evidence="1 7" id="KW-0436">Ligase</keyword>
<organism evidence="7">
    <name type="scientific">hydrothermal vent metagenome</name>
    <dbReference type="NCBI Taxonomy" id="652676"/>
    <lineage>
        <taxon>unclassified sequences</taxon>
        <taxon>metagenomes</taxon>
        <taxon>ecological metagenomes</taxon>
    </lineage>
</organism>
<dbReference type="GO" id="GO:0016874">
    <property type="term" value="F:ligase activity"/>
    <property type="evidence" value="ECO:0007669"/>
    <property type="project" value="UniProtKB-KW"/>
</dbReference>
<dbReference type="GO" id="GO:0046872">
    <property type="term" value="F:metal ion binding"/>
    <property type="evidence" value="ECO:0007669"/>
    <property type="project" value="UniProtKB-KW"/>
</dbReference>
<reference evidence="7" key="1">
    <citation type="submission" date="2018-06" db="EMBL/GenBank/DDBJ databases">
        <authorList>
            <person name="Zhirakovskaya E."/>
        </authorList>
    </citation>
    <scope>NUCLEOTIDE SEQUENCE</scope>
</reference>
<name>A0A3B0ZAY8_9ZZZZ</name>
<dbReference type="SUPFAM" id="SSF56059">
    <property type="entry name" value="Glutathione synthetase ATP-binding domain-like"/>
    <property type="match status" value="1"/>
</dbReference>